<dbReference type="Pfam" id="PF00773">
    <property type="entry name" value="RNB"/>
    <property type="match status" value="1"/>
</dbReference>
<evidence type="ECO:0000313" key="9">
    <source>
        <dbReference type="Proteomes" id="UP000603453"/>
    </source>
</evidence>
<comment type="subcellular location">
    <subcellularLocation>
        <location evidence="5">Cytoplasm</location>
    </subcellularLocation>
    <subcellularLocation>
        <location evidence="5">Cytoplasm</location>
        <location evidence="5">P-body</location>
    </subcellularLocation>
</comment>
<evidence type="ECO:0000259" key="7">
    <source>
        <dbReference type="SMART" id="SM00955"/>
    </source>
</evidence>
<dbReference type="SUPFAM" id="SSF50249">
    <property type="entry name" value="Nucleic acid-binding proteins"/>
    <property type="match status" value="2"/>
</dbReference>
<comment type="function">
    <text evidence="5">3'-5'-exoribonuclease that specifically recognizes RNAs polyuridylated at their 3' end and mediates their degradation. Component of an exosome-independent RNA degradation pathway that mediates degradation of cytoplasmic mRNAs that have been deadenylated and subsequently uridylated at their 3'.</text>
</comment>
<evidence type="ECO:0000256" key="1">
    <source>
        <dbReference type="ARBA" id="ARBA00022490"/>
    </source>
</evidence>
<dbReference type="GO" id="GO:0046872">
    <property type="term" value="F:metal ion binding"/>
    <property type="evidence" value="ECO:0007669"/>
    <property type="project" value="UniProtKB-KW"/>
</dbReference>
<evidence type="ECO:0000256" key="4">
    <source>
        <dbReference type="ARBA" id="ARBA00022884"/>
    </source>
</evidence>
<keyword evidence="5" id="KW-0540">Nuclease</keyword>
<comment type="caution">
    <text evidence="8">The sequence shown here is derived from an EMBL/GenBank/DDBJ whole genome shotgun (WGS) entry which is preliminary data.</text>
</comment>
<keyword evidence="5" id="KW-0464">Manganese</keyword>
<dbReference type="HAMAP" id="MF_03045">
    <property type="entry name" value="DIS3L2"/>
    <property type="match status" value="1"/>
</dbReference>
<dbReference type="Pfam" id="PF17877">
    <property type="entry name" value="Dis3l2_C_term"/>
    <property type="match status" value="1"/>
</dbReference>
<dbReference type="AlphaFoldDB" id="A0A8H7UUK8"/>
<evidence type="ECO:0000256" key="2">
    <source>
        <dbReference type="ARBA" id="ARBA00022723"/>
    </source>
</evidence>
<feature type="compositionally biased region" description="Polar residues" evidence="6">
    <location>
        <begin position="88"/>
        <end position="99"/>
    </location>
</feature>
<evidence type="ECO:0000256" key="5">
    <source>
        <dbReference type="HAMAP-Rule" id="MF_03045"/>
    </source>
</evidence>
<feature type="site" description="Important for catalytic activity" evidence="5">
    <location>
        <position position="634"/>
    </location>
</feature>
<dbReference type="PANTHER" id="PTHR23355:SF9">
    <property type="entry name" value="DIS3-LIKE EXONUCLEASE 2"/>
    <property type="match status" value="1"/>
</dbReference>
<feature type="domain" description="RNB" evidence="7">
    <location>
        <begin position="614"/>
        <end position="953"/>
    </location>
</feature>
<dbReference type="Proteomes" id="UP000603453">
    <property type="component" value="Unassembled WGS sequence"/>
</dbReference>
<dbReference type="EMBL" id="JAEPRD010000152">
    <property type="protein sequence ID" value="KAG2196190.1"/>
    <property type="molecule type" value="Genomic_DNA"/>
</dbReference>
<feature type="compositionally biased region" description="Low complexity" evidence="6">
    <location>
        <begin position="1"/>
        <end position="13"/>
    </location>
</feature>
<dbReference type="GO" id="GO:1990074">
    <property type="term" value="P:polyuridylation-dependent mRNA catabolic process"/>
    <property type="evidence" value="ECO:0007669"/>
    <property type="project" value="UniProtKB-UniRule"/>
</dbReference>
<gene>
    <name evidence="8" type="ORF">INT47_004716</name>
</gene>
<sequence length="1161" mass="132269">MSSKNDSSSTYKSTADESSNWRRKRVDPLAESQDTERKPNYESRSRHNDHSNNSSSRLPPRQRDQDYRPRRQQGGGNITTRHSRHNRQASNDVSNRNDHVQNNCEKSLENNILNNVGTVQIQAENENALSNEHRQNNILLDRGQNNASFNYGHTDTLPSYGQSDVSPNHRETDISSSQRQTHTASSHRNTDASSSHRHNDISSSHRQADVSLSHRHTDASLNYGQVDATSDHKQNDDFLKNRQADASSNHRHSDTSSNHKHNTISSNRRHNDTSSNHRHNTTSSNRRRNERRIDNDNVDTNNRQAAKENNWRSTAGPLSPKQPRAYRHVDDYNNSSRKNVFQPYISPEAAQQGIRDGSLYQGIIRLTKNRNDAYVIPDDLDADVYISGLTGRNRSLHGDNVVVRLLDVETVWNERQERESQRRKERAQKKHNEKVEAAAELDDNIDPTIESLVEEEVDVEQLEEGHKPTYCGEVVSILERSPNFTFAGTITATRFANTALLDNNRPLRVAWFKPNDLRVPFLVLRNKDIPDDLLQNPDIYRNTLFSATISHWPINDPFPTGTIIREIGPLGDLLTEKEAILADNSIIRTEFSSVALRGLPDLPWCIPVSEIEKRRDLRNERIFSIDPSTAKDLDDALHIKELADGFYEVGVHIADVGHFLKRGSPLDTEAYERGTSTYLVDSVIPMLPSILSEELCSLNPGVDRLAFSVIWKMDFEGKIVDTWFGKTVIRSCAKLAYEDAQCVIDGQEMSGDIVVHDSHLLRLVSGDIFMLNSLATGMRRRRFQSGSLTLNSVKLMFELDLQGRPTSVKKFESKDANHLVEEFMLCANISVAKKIASVYPQASLLRKHEPPLERRLNKFLDLTEELGLDFAGNTAGELQRSFDKIKNKDVKDVLLVLAIRCMQRAKYFSSGSADSSKYLHYALNEKMYTHFTSPIRRYADVIVHRILEAALENNSSGVYEGRIVQKMTFKCNSKKDAAKNAQDTNIGLYLAKYLSNYQETKGPVYTKADVIYVGKETYEVYVPLYGLEKKFHVEDLPTEQHYYDKETHKLDIFWKAGVPVTMHNEEKMYAQRRILKDDYSDDDLDVDIPIESLTLKDVDDMVENDDLLVPPVVLEENTCLQRLGMFSRITVRIQVNDERSPPIINVYPVNPFSGESVVEIN</sequence>
<dbReference type="GO" id="GO:0003723">
    <property type="term" value="F:RNA binding"/>
    <property type="evidence" value="ECO:0007669"/>
    <property type="project" value="UniProtKB-KW"/>
</dbReference>
<comment type="cofactor">
    <cofactor evidence="5">
        <name>Mg(2+)</name>
        <dbReference type="ChEBI" id="CHEBI:18420"/>
    </cofactor>
    <cofactor evidence="5">
        <name>Mn(2+)</name>
        <dbReference type="ChEBI" id="CHEBI:29035"/>
    </cofactor>
</comment>
<dbReference type="InterPro" id="IPR041093">
    <property type="entry name" value="Dis3l2-like_C"/>
</dbReference>
<keyword evidence="4 5" id="KW-0694">RNA-binding</keyword>
<keyword evidence="1 5" id="KW-0963">Cytoplasm</keyword>
<dbReference type="InterPro" id="IPR050180">
    <property type="entry name" value="RNR_Ribonuclease"/>
</dbReference>
<dbReference type="PANTHER" id="PTHR23355">
    <property type="entry name" value="RIBONUCLEASE"/>
    <property type="match status" value="1"/>
</dbReference>
<dbReference type="InterPro" id="IPR041505">
    <property type="entry name" value="Dis3_CSD2"/>
</dbReference>
<feature type="region of interest" description="Disordered" evidence="6">
    <location>
        <begin position="1"/>
        <end position="99"/>
    </location>
</feature>
<reference evidence="8" key="1">
    <citation type="submission" date="2020-12" db="EMBL/GenBank/DDBJ databases">
        <title>Metabolic potential, ecology and presence of endohyphal bacteria is reflected in genomic diversity of Mucoromycotina.</title>
        <authorList>
            <person name="Muszewska A."/>
            <person name="Okrasinska A."/>
            <person name="Steczkiewicz K."/>
            <person name="Drgas O."/>
            <person name="Orlowska M."/>
            <person name="Perlinska-Lenart U."/>
            <person name="Aleksandrzak-Piekarczyk T."/>
            <person name="Szatraj K."/>
            <person name="Zielenkiewicz U."/>
            <person name="Pilsyk S."/>
            <person name="Malc E."/>
            <person name="Mieczkowski P."/>
            <person name="Kruszewska J.S."/>
            <person name="Biernat P."/>
            <person name="Pawlowska J."/>
        </authorList>
    </citation>
    <scope>NUCLEOTIDE SEQUENCE</scope>
    <source>
        <strain evidence="8">WA0000017839</strain>
    </source>
</reference>
<feature type="binding site" evidence="5">
    <location>
        <position position="626"/>
    </location>
    <ligand>
        <name>Mg(2+)</name>
        <dbReference type="ChEBI" id="CHEBI:18420"/>
    </ligand>
</feature>
<dbReference type="InterPro" id="IPR012340">
    <property type="entry name" value="NA-bd_OB-fold"/>
</dbReference>
<dbReference type="InterPro" id="IPR001900">
    <property type="entry name" value="RNase_II/R"/>
</dbReference>
<name>A0A8H7UUK8_9FUNG</name>
<dbReference type="GO" id="GO:0000956">
    <property type="term" value="P:nuclear-transcribed mRNA catabolic process"/>
    <property type="evidence" value="ECO:0007669"/>
    <property type="project" value="UniProtKB-UniRule"/>
</dbReference>
<feature type="region of interest" description="Disordered" evidence="6">
    <location>
        <begin position="144"/>
        <end position="213"/>
    </location>
</feature>
<feature type="compositionally biased region" description="Polar residues" evidence="6">
    <location>
        <begin position="144"/>
        <end position="166"/>
    </location>
</feature>
<proteinExistence type="inferred from homology"/>
<dbReference type="GO" id="GO:0000932">
    <property type="term" value="C:P-body"/>
    <property type="evidence" value="ECO:0007669"/>
    <property type="project" value="UniProtKB-SubCell"/>
</dbReference>
<dbReference type="GO" id="GO:0000175">
    <property type="term" value="F:3'-5'-RNA exonuclease activity"/>
    <property type="evidence" value="ECO:0007669"/>
    <property type="project" value="UniProtKB-UniRule"/>
</dbReference>
<evidence type="ECO:0000313" key="8">
    <source>
        <dbReference type="EMBL" id="KAG2196190.1"/>
    </source>
</evidence>
<dbReference type="Pfam" id="PF17849">
    <property type="entry name" value="OB_Dis3"/>
    <property type="match status" value="1"/>
</dbReference>
<feature type="region of interest" description="Disordered" evidence="6">
    <location>
        <begin position="414"/>
        <end position="437"/>
    </location>
</feature>
<dbReference type="Gene3D" id="2.40.50.690">
    <property type="match status" value="1"/>
</dbReference>
<dbReference type="OrthoDB" id="372421at2759"/>
<feature type="region of interest" description="Disordered" evidence="6">
    <location>
        <begin position="243"/>
        <end position="328"/>
    </location>
</feature>
<comment type="similarity">
    <text evidence="5">Belongs to the RNR ribonuclease family. DIS3L2 subfamily.</text>
</comment>
<dbReference type="EC" id="3.1.13.-" evidence="5"/>
<keyword evidence="5" id="KW-0378">Hydrolase</keyword>
<evidence type="ECO:0000256" key="3">
    <source>
        <dbReference type="ARBA" id="ARBA00022842"/>
    </source>
</evidence>
<dbReference type="PROSITE" id="PS01175">
    <property type="entry name" value="RIBONUCLEASE_II"/>
    <property type="match status" value="1"/>
</dbReference>
<keyword evidence="5" id="KW-0269">Exonuclease</keyword>
<feature type="compositionally biased region" description="Basic and acidic residues" evidence="6">
    <location>
        <begin position="34"/>
        <end position="50"/>
    </location>
</feature>
<feature type="compositionally biased region" description="Polar residues" evidence="6">
    <location>
        <begin position="174"/>
        <end position="187"/>
    </location>
</feature>
<evidence type="ECO:0000256" key="6">
    <source>
        <dbReference type="SAM" id="MobiDB-lite"/>
    </source>
</evidence>
<protein>
    <recommendedName>
        <fullName evidence="5">DIS3-like exonuclease 2</fullName>
        <ecNumber evidence="5">3.1.13.-</ecNumber>
    </recommendedName>
</protein>
<feature type="compositionally biased region" description="Basic residues" evidence="6">
    <location>
        <begin position="276"/>
        <end position="290"/>
    </location>
</feature>
<keyword evidence="3 5" id="KW-0460">Magnesium</keyword>
<keyword evidence="2 5" id="KW-0479">Metal-binding</keyword>
<feature type="binding site" evidence="5">
    <location>
        <position position="635"/>
    </location>
    <ligand>
        <name>Mg(2+)</name>
        <dbReference type="ChEBI" id="CHEBI:18420"/>
    </ligand>
</feature>
<accession>A0A8H7UUK8</accession>
<feature type="compositionally biased region" description="Basic residues" evidence="6">
    <location>
        <begin position="423"/>
        <end position="432"/>
    </location>
</feature>
<dbReference type="InterPro" id="IPR028591">
    <property type="entry name" value="DIS3L2"/>
</dbReference>
<dbReference type="SMART" id="SM00955">
    <property type="entry name" value="RNB"/>
    <property type="match status" value="1"/>
</dbReference>
<organism evidence="8 9">
    <name type="scientific">Mucor saturninus</name>
    <dbReference type="NCBI Taxonomy" id="64648"/>
    <lineage>
        <taxon>Eukaryota</taxon>
        <taxon>Fungi</taxon>
        <taxon>Fungi incertae sedis</taxon>
        <taxon>Mucoromycota</taxon>
        <taxon>Mucoromycotina</taxon>
        <taxon>Mucoromycetes</taxon>
        <taxon>Mucorales</taxon>
        <taxon>Mucorineae</taxon>
        <taxon>Mucoraceae</taxon>
        <taxon>Mucor</taxon>
    </lineage>
</organism>
<keyword evidence="9" id="KW-1185">Reference proteome</keyword>
<dbReference type="InterPro" id="IPR022966">
    <property type="entry name" value="RNase_II/R_CS"/>
</dbReference>
<dbReference type="Gene3D" id="2.40.50.700">
    <property type="match status" value="1"/>
</dbReference>